<feature type="region of interest" description="Disordered" evidence="1">
    <location>
        <begin position="368"/>
        <end position="420"/>
    </location>
</feature>
<feature type="transmembrane region" description="Helical" evidence="2">
    <location>
        <begin position="107"/>
        <end position="130"/>
    </location>
</feature>
<feature type="transmembrane region" description="Helical" evidence="2">
    <location>
        <begin position="299"/>
        <end position="323"/>
    </location>
</feature>
<proteinExistence type="predicted"/>
<organism evidence="3 4">
    <name type="scientific">Naegleria lovaniensis</name>
    <name type="common">Amoeba</name>
    <dbReference type="NCBI Taxonomy" id="51637"/>
    <lineage>
        <taxon>Eukaryota</taxon>
        <taxon>Discoba</taxon>
        <taxon>Heterolobosea</taxon>
        <taxon>Tetramitia</taxon>
        <taxon>Eutetramitia</taxon>
        <taxon>Vahlkampfiidae</taxon>
        <taxon>Naegleria</taxon>
    </lineage>
</organism>
<comment type="caution">
    <text evidence="3">The sequence shown here is derived from an EMBL/GenBank/DDBJ whole genome shotgun (WGS) entry which is preliminary data.</text>
</comment>
<keyword evidence="2" id="KW-0812">Transmembrane</keyword>
<feature type="transmembrane region" description="Helical" evidence="2">
    <location>
        <begin position="73"/>
        <end position="95"/>
    </location>
</feature>
<feature type="compositionally biased region" description="Basic and acidic residues" evidence="1">
    <location>
        <begin position="394"/>
        <end position="406"/>
    </location>
</feature>
<feature type="transmembrane region" description="Helical" evidence="2">
    <location>
        <begin position="246"/>
        <end position="272"/>
    </location>
</feature>
<evidence type="ECO:0000313" key="3">
    <source>
        <dbReference type="EMBL" id="KAG2375356.1"/>
    </source>
</evidence>
<dbReference type="EMBL" id="PYSW02000039">
    <property type="protein sequence ID" value="KAG2375356.1"/>
    <property type="molecule type" value="Genomic_DNA"/>
</dbReference>
<protein>
    <submittedName>
        <fullName evidence="3">Uncharacterized protein</fullName>
    </submittedName>
</protein>
<keyword evidence="4" id="KW-1185">Reference proteome</keyword>
<sequence>MQQQGYHFSKNTKENIPTMHSLHEITSIPVSSSSLVLKETSTWESVKIASMAATNVNLTSGKIPEAAENIPSLVNSILFILVLSVLFFIFIAFYMKSRQQGMKRNQHILFLFVAVLIIIEILALAVRVVYNGTALYMNGIEWTELPNLLDYRVVLWVSGVVENALAFSEVVTINLITGFVQSVFLTTAASAGAMSRKFHLILKWTLLSVNLCFCFILGILNLINAIMNLLVKMSLLSKSVSLPLQIVLFVIFFLICVLNLIVFICVSSRLLYVVKKTSRQVSNAKDEKSRNSQRPFTKIVTLMLGMILSAFLQILSIICSFITSTFAGYLHVLDYFLQAFGVVLFVVFVLLLYNPLWKEESMKSSSTSYYESSENKKIPNGRNQKVSTDDTEDEPKSETVETKDIPLNETTLEQSMTVVQ</sequence>
<feature type="compositionally biased region" description="Polar residues" evidence="1">
    <location>
        <begin position="408"/>
        <end position="420"/>
    </location>
</feature>
<dbReference type="AlphaFoldDB" id="A0AA88GF14"/>
<keyword evidence="2" id="KW-0472">Membrane</keyword>
<feature type="transmembrane region" description="Helical" evidence="2">
    <location>
        <begin position="335"/>
        <end position="353"/>
    </location>
</feature>
<evidence type="ECO:0000313" key="4">
    <source>
        <dbReference type="Proteomes" id="UP000816034"/>
    </source>
</evidence>
<name>A0AA88GF14_NAELO</name>
<dbReference type="GeneID" id="68102433"/>
<evidence type="ECO:0000256" key="2">
    <source>
        <dbReference type="SAM" id="Phobius"/>
    </source>
</evidence>
<feature type="transmembrane region" description="Helical" evidence="2">
    <location>
        <begin position="171"/>
        <end position="192"/>
    </location>
</feature>
<gene>
    <name evidence="3" type="ORF">C9374_009979</name>
</gene>
<accession>A0AA88GF14</accession>
<feature type="transmembrane region" description="Helical" evidence="2">
    <location>
        <begin position="204"/>
        <end position="226"/>
    </location>
</feature>
<evidence type="ECO:0000256" key="1">
    <source>
        <dbReference type="SAM" id="MobiDB-lite"/>
    </source>
</evidence>
<dbReference type="Proteomes" id="UP000816034">
    <property type="component" value="Unassembled WGS sequence"/>
</dbReference>
<reference evidence="3 4" key="1">
    <citation type="journal article" date="2018" name="BMC Genomics">
        <title>The genome of Naegleria lovaniensis, the basis for a comparative approach to unravel pathogenicity factors of the human pathogenic amoeba N. fowleri.</title>
        <authorList>
            <person name="Liechti N."/>
            <person name="Schurch N."/>
            <person name="Bruggmann R."/>
            <person name="Wittwer M."/>
        </authorList>
    </citation>
    <scope>NUCLEOTIDE SEQUENCE [LARGE SCALE GENOMIC DNA]</scope>
    <source>
        <strain evidence="3 4">ATCC 30569</strain>
    </source>
</reference>
<keyword evidence="2" id="KW-1133">Transmembrane helix</keyword>
<dbReference type="RefSeq" id="XP_044544530.1">
    <property type="nucleotide sequence ID" value="XM_044700225.1"/>
</dbReference>